<gene>
    <name evidence="2" type="ORF">PPERSA_06066</name>
</gene>
<feature type="transmembrane region" description="Helical" evidence="1">
    <location>
        <begin position="381"/>
        <end position="402"/>
    </location>
</feature>
<evidence type="ECO:0008006" key="4">
    <source>
        <dbReference type="Google" id="ProtNLM"/>
    </source>
</evidence>
<feature type="transmembrane region" description="Helical" evidence="1">
    <location>
        <begin position="297"/>
        <end position="315"/>
    </location>
</feature>
<evidence type="ECO:0000313" key="3">
    <source>
        <dbReference type="Proteomes" id="UP000054937"/>
    </source>
</evidence>
<dbReference type="Proteomes" id="UP000054937">
    <property type="component" value="Unassembled WGS sequence"/>
</dbReference>
<feature type="transmembrane region" description="Helical" evidence="1">
    <location>
        <begin position="440"/>
        <end position="459"/>
    </location>
</feature>
<keyword evidence="1" id="KW-0472">Membrane</keyword>
<feature type="transmembrane region" description="Helical" evidence="1">
    <location>
        <begin position="255"/>
        <end position="277"/>
    </location>
</feature>
<dbReference type="InParanoid" id="A0A0V0QW61"/>
<reference evidence="2 3" key="1">
    <citation type="journal article" date="2015" name="Sci. Rep.">
        <title>Genome of the facultative scuticociliatosis pathogen Pseudocohnilembus persalinus provides insight into its virulence through horizontal gene transfer.</title>
        <authorList>
            <person name="Xiong J."/>
            <person name="Wang G."/>
            <person name="Cheng J."/>
            <person name="Tian M."/>
            <person name="Pan X."/>
            <person name="Warren A."/>
            <person name="Jiang C."/>
            <person name="Yuan D."/>
            <person name="Miao W."/>
        </authorList>
    </citation>
    <scope>NUCLEOTIDE SEQUENCE [LARGE SCALE GENOMIC DNA]</scope>
    <source>
        <strain evidence="2">36N120E</strain>
    </source>
</reference>
<keyword evidence="1" id="KW-0812">Transmembrane</keyword>
<dbReference type="EMBL" id="LDAU01000098">
    <property type="protein sequence ID" value="KRX06184.1"/>
    <property type="molecule type" value="Genomic_DNA"/>
</dbReference>
<comment type="caution">
    <text evidence="2">The sequence shown here is derived from an EMBL/GenBank/DDBJ whole genome shotgun (WGS) entry which is preliminary data.</text>
</comment>
<keyword evidence="1" id="KW-1133">Transmembrane helix</keyword>
<feature type="transmembrane region" description="Helical" evidence="1">
    <location>
        <begin position="189"/>
        <end position="205"/>
    </location>
</feature>
<evidence type="ECO:0000313" key="2">
    <source>
        <dbReference type="EMBL" id="KRX06184.1"/>
    </source>
</evidence>
<feature type="transmembrane region" description="Helical" evidence="1">
    <location>
        <begin position="154"/>
        <end position="177"/>
    </location>
</feature>
<accession>A0A0V0QW61</accession>
<evidence type="ECO:0000256" key="1">
    <source>
        <dbReference type="SAM" id="Phobius"/>
    </source>
</evidence>
<name>A0A0V0QW61_PSEPJ</name>
<dbReference type="AlphaFoldDB" id="A0A0V0QW61"/>
<proteinExistence type="predicted"/>
<keyword evidence="3" id="KW-1185">Reference proteome</keyword>
<organism evidence="2 3">
    <name type="scientific">Pseudocohnilembus persalinus</name>
    <name type="common">Ciliate</name>
    <dbReference type="NCBI Taxonomy" id="266149"/>
    <lineage>
        <taxon>Eukaryota</taxon>
        <taxon>Sar</taxon>
        <taxon>Alveolata</taxon>
        <taxon>Ciliophora</taxon>
        <taxon>Intramacronucleata</taxon>
        <taxon>Oligohymenophorea</taxon>
        <taxon>Scuticociliatia</taxon>
        <taxon>Philasterida</taxon>
        <taxon>Pseudocohnilembidae</taxon>
        <taxon>Pseudocohnilembus</taxon>
    </lineage>
</organism>
<dbReference type="OrthoDB" id="312984at2759"/>
<sequence length="500" mass="58518">MDKHKVRFSLNIVSPKRRFTTIHSEKEELDFESKISGAINNQNNNNNEVSMVVENQELQKLLKEKQLNAHRLTMHMGGGFGINLNDMIAFDDETNNKLQQNQFTSQKQDQNQSKISVFFKNERLTLNNPYHLNFINQDKQELEQYFSKDYIQRIPLVISFMILMFFVMNASIIPCWIMSIEAEKYLRQSWRFFMSSWLILPFVMWEKRQPKFKKFYQLSYIFDWTYVGYSINLGSLQLFFLSLQRAKSDSHTYEYPGRLLVILGIILIFIECINFTPEEIPPSSYNYIVQKYIHRNVWERCILGNGAALSISYILTKFAKNNAEVNQIYPPHLRMFLTFFFNSINLSLSSYFFSGSDLSNQNESEKPDFWGWTALFSSHQFSGFFFMSIIVGLGSFVSSMYIGKAFQPLDIQTAMSFEPVFATLFVYIAGVQFLPGNLGIVGFIFIIPGIFFINLGQYLKVQEKQKEIEDKINQEKQIIQKMQQQQSQLQTPSVKSQQKL</sequence>
<protein>
    <recommendedName>
        <fullName evidence="4">EamA domain-containing protein</fullName>
    </recommendedName>
</protein>
<feature type="transmembrane region" description="Helical" evidence="1">
    <location>
        <begin position="336"/>
        <end position="354"/>
    </location>
</feature>
<feature type="transmembrane region" description="Helical" evidence="1">
    <location>
        <begin position="225"/>
        <end position="243"/>
    </location>
</feature>
<dbReference type="OMA" id="WIMSIEA"/>